<proteinExistence type="predicted"/>
<accession>A0A9D4F760</accession>
<reference evidence="1" key="2">
    <citation type="submission" date="2020-11" db="EMBL/GenBank/DDBJ databases">
        <authorList>
            <person name="McCartney M.A."/>
            <person name="Auch B."/>
            <person name="Kono T."/>
            <person name="Mallez S."/>
            <person name="Becker A."/>
            <person name="Gohl D.M."/>
            <person name="Silverstein K.A.T."/>
            <person name="Koren S."/>
            <person name="Bechman K.B."/>
            <person name="Herman A."/>
            <person name="Abrahante J.E."/>
            <person name="Garbe J."/>
        </authorList>
    </citation>
    <scope>NUCLEOTIDE SEQUENCE</scope>
    <source>
        <strain evidence="1">Duluth1</strain>
        <tissue evidence="1">Whole animal</tissue>
    </source>
</reference>
<evidence type="ECO:0000313" key="1">
    <source>
        <dbReference type="EMBL" id="KAH3792526.1"/>
    </source>
</evidence>
<comment type="caution">
    <text evidence="1">The sequence shown here is derived from an EMBL/GenBank/DDBJ whole genome shotgun (WGS) entry which is preliminary data.</text>
</comment>
<gene>
    <name evidence="1" type="ORF">DPMN_146023</name>
</gene>
<dbReference type="EMBL" id="JAIWYP010000007">
    <property type="protein sequence ID" value="KAH3792526.1"/>
    <property type="molecule type" value="Genomic_DNA"/>
</dbReference>
<sequence length="58" mass="6640">MVVIASSNVSSEQHDRHFLRKVRSTSRDAKSITKIMVIIAMFPSQRRSIAQSCKNVRH</sequence>
<dbReference type="Proteomes" id="UP000828390">
    <property type="component" value="Unassembled WGS sequence"/>
</dbReference>
<evidence type="ECO:0000313" key="2">
    <source>
        <dbReference type="Proteomes" id="UP000828390"/>
    </source>
</evidence>
<keyword evidence="2" id="KW-1185">Reference proteome</keyword>
<organism evidence="1 2">
    <name type="scientific">Dreissena polymorpha</name>
    <name type="common">Zebra mussel</name>
    <name type="synonym">Mytilus polymorpha</name>
    <dbReference type="NCBI Taxonomy" id="45954"/>
    <lineage>
        <taxon>Eukaryota</taxon>
        <taxon>Metazoa</taxon>
        <taxon>Spiralia</taxon>
        <taxon>Lophotrochozoa</taxon>
        <taxon>Mollusca</taxon>
        <taxon>Bivalvia</taxon>
        <taxon>Autobranchia</taxon>
        <taxon>Heteroconchia</taxon>
        <taxon>Euheterodonta</taxon>
        <taxon>Imparidentia</taxon>
        <taxon>Neoheterodontei</taxon>
        <taxon>Myida</taxon>
        <taxon>Dreissenoidea</taxon>
        <taxon>Dreissenidae</taxon>
        <taxon>Dreissena</taxon>
    </lineage>
</organism>
<name>A0A9D4F760_DREPO</name>
<dbReference type="AlphaFoldDB" id="A0A9D4F760"/>
<reference evidence="1" key="1">
    <citation type="journal article" date="2019" name="bioRxiv">
        <title>The Genome of the Zebra Mussel, Dreissena polymorpha: A Resource for Invasive Species Research.</title>
        <authorList>
            <person name="McCartney M.A."/>
            <person name="Auch B."/>
            <person name="Kono T."/>
            <person name="Mallez S."/>
            <person name="Zhang Y."/>
            <person name="Obille A."/>
            <person name="Becker A."/>
            <person name="Abrahante J.E."/>
            <person name="Garbe J."/>
            <person name="Badalamenti J.P."/>
            <person name="Herman A."/>
            <person name="Mangelson H."/>
            <person name="Liachko I."/>
            <person name="Sullivan S."/>
            <person name="Sone E.D."/>
            <person name="Koren S."/>
            <person name="Silverstein K.A.T."/>
            <person name="Beckman K.B."/>
            <person name="Gohl D.M."/>
        </authorList>
    </citation>
    <scope>NUCLEOTIDE SEQUENCE</scope>
    <source>
        <strain evidence="1">Duluth1</strain>
        <tissue evidence="1">Whole animal</tissue>
    </source>
</reference>
<protein>
    <submittedName>
        <fullName evidence="1">Uncharacterized protein</fullName>
    </submittedName>
</protein>